<proteinExistence type="predicted"/>
<accession>A0A3N0IX15</accession>
<protein>
    <submittedName>
        <fullName evidence="1">Uncharacterized protein</fullName>
    </submittedName>
</protein>
<evidence type="ECO:0000313" key="2">
    <source>
        <dbReference type="Proteomes" id="UP000270112"/>
    </source>
</evidence>
<evidence type="ECO:0000313" key="1">
    <source>
        <dbReference type="EMBL" id="RNM41523.1"/>
    </source>
</evidence>
<dbReference type="Proteomes" id="UP000270112">
    <property type="component" value="Unassembled WGS sequence"/>
</dbReference>
<organism evidence="1 2">
    <name type="scientific">Eggerthella sinensis</name>
    <dbReference type="NCBI Taxonomy" id="242230"/>
    <lineage>
        <taxon>Bacteria</taxon>
        <taxon>Bacillati</taxon>
        <taxon>Actinomycetota</taxon>
        <taxon>Coriobacteriia</taxon>
        <taxon>Eggerthellales</taxon>
        <taxon>Eggerthellaceae</taxon>
        <taxon>Eggerthella</taxon>
    </lineage>
</organism>
<dbReference type="EMBL" id="QICC01000034">
    <property type="protein sequence ID" value="RNM41523.1"/>
    <property type="molecule type" value="Genomic_DNA"/>
</dbReference>
<sequence>MSLVSWKYGSAGRLGASPSQYSRWTEVKTMTVLEFVALAALLLEFVSRVIELALVIRSALLTRRGKERQQ</sequence>
<gene>
    <name evidence="1" type="ORF">DMP09_09290</name>
</gene>
<name>A0A3N0IX15_9ACTN</name>
<reference evidence="2" key="1">
    <citation type="submission" date="2018-05" db="EMBL/GenBank/DDBJ databases">
        <title>Genome Sequencing of selected type strains of the family Eggerthellaceae.</title>
        <authorList>
            <person name="Danylec N."/>
            <person name="Stoll D.A."/>
            <person name="Doetsch A."/>
            <person name="Huch M."/>
        </authorList>
    </citation>
    <scope>NUCLEOTIDE SEQUENCE [LARGE SCALE GENOMIC DNA]</scope>
    <source>
        <strain evidence="2">DSM 16107</strain>
    </source>
</reference>
<comment type="caution">
    <text evidence="1">The sequence shown here is derived from an EMBL/GenBank/DDBJ whole genome shotgun (WGS) entry which is preliminary data.</text>
</comment>
<dbReference type="AlphaFoldDB" id="A0A3N0IX15"/>